<sequence length="183" mass="20738">MDNKVYLLVGQRGSGKNFYAEKLLSHQPDLMLISRDAILVERFGSTDTCPYGGAQHFAVEETKRLLKEALSVGKGSRIILDYWTEDSRSRGSLIRYLRQSGASQVNALYFITSLDLVNEWFWKKPGIAKMSQMRTLQDQGFTFFSEDAPVRDYAAFHELAANIDSDGFDTVTRINPVESVIRI</sequence>
<dbReference type="InterPro" id="IPR027417">
    <property type="entry name" value="P-loop_NTPase"/>
</dbReference>
<comment type="caution">
    <text evidence="1">The sequence shown here is derived from an EMBL/GenBank/DDBJ whole genome shotgun (WGS) entry which is preliminary data.</text>
</comment>
<proteinExistence type="predicted"/>
<dbReference type="AlphaFoldDB" id="A0A1F6DME9"/>
<evidence type="ECO:0000313" key="2">
    <source>
        <dbReference type="Proteomes" id="UP000178532"/>
    </source>
</evidence>
<dbReference type="Gene3D" id="3.40.50.300">
    <property type="entry name" value="P-loop containing nucleotide triphosphate hydrolases"/>
    <property type="match status" value="1"/>
</dbReference>
<evidence type="ECO:0008006" key="3">
    <source>
        <dbReference type="Google" id="ProtNLM"/>
    </source>
</evidence>
<organism evidence="1 2">
    <name type="scientific">Candidatus Kaiserbacteria bacterium RIFCSPHIGHO2_02_FULL_54_22</name>
    <dbReference type="NCBI Taxonomy" id="1798495"/>
    <lineage>
        <taxon>Bacteria</taxon>
        <taxon>Candidatus Kaiseribacteriota</taxon>
    </lineage>
</organism>
<name>A0A1F6DME9_9BACT</name>
<dbReference type="EMBL" id="MFLI01000006">
    <property type="protein sequence ID" value="OGG62564.1"/>
    <property type="molecule type" value="Genomic_DNA"/>
</dbReference>
<dbReference type="SUPFAM" id="SSF52540">
    <property type="entry name" value="P-loop containing nucleoside triphosphate hydrolases"/>
    <property type="match status" value="1"/>
</dbReference>
<protein>
    <recommendedName>
        <fullName evidence="3">UDP-N-acetylglucosamine kinase</fullName>
    </recommendedName>
</protein>
<reference evidence="1 2" key="1">
    <citation type="journal article" date="2016" name="Nat. Commun.">
        <title>Thousands of microbial genomes shed light on interconnected biogeochemical processes in an aquifer system.</title>
        <authorList>
            <person name="Anantharaman K."/>
            <person name="Brown C.T."/>
            <person name="Hug L.A."/>
            <person name="Sharon I."/>
            <person name="Castelle C.J."/>
            <person name="Probst A.J."/>
            <person name="Thomas B.C."/>
            <person name="Singh A."/>
            <person name="Wilkins M.J."/>
            <person name="Karaoz U."/>
            <person name="Brodie E.L."/>
            <person name="Williams K.H."/>
            <person name="Hubbard S.S."/>
            <person name="Banfield J.F."/>
        </authorList>
    </citation>
    <scope>NUCLEOTIDE SEQUENCE [LARGE SCALE GENOMIC DNA]</scope>
</reference>
<dbReference type="Proteomes" id="UP000178532">
    <property type="component" value="Unassembled WGS sequence"/>
</dbReference>
<gene>
    <name evidence="1" type="ORF">A3C19_01105</name>
</gene>
<evidence type="ECO:0000313" key="1">
    <source>
        <dbReference type="EMBL" id="OGG62564.1"/>
    </source>
</evidence>
<accession>A0A1F6DME9</accession>
<dbReference type="Pfam" id="PF13671">
    <property type="entry name" value="AAA_33"/>
    <property type="match status" value="1"/>
</dbReference>